<organism evidence="2 3">
    <name type="scientific">Desulfuromonas acetoxidans (strain DSM 684 / 11070)</name>
    <dbReference type="NCBI Taxonomy" id="281689"/>
    <lineage>
        <taxon>Bacteria</taxon>
        <taxon>Pseudomonadati</taxon>
        <taxon>Thermodesulfobacteriota</taxon>
        <taxon>Desulfuromonadia</taxon>
        <taxon>Desulfuromonadales</taxon>
        <taxon>Desulfuromonadaceae</taxon>
        <taxon>Desulfuromonas</taxon>
    </lineage>
</organism>
<dbReference type="InterPro" id="IPR003731">
    <property type="entry name" value="Di-Nase_FeMo-co_biosynth"/>
</dbReference>
<dbReference type="InterPro" id="IPR033913">
    <property type="entry name" value="MTH1175_dom"/>
</dbReference>
<dbReference type="InterPro" id="IPR036105">
    <property type="entry name" value="DiNase_FeMo-co_biosyn_sf"/>
</dbReference>
<feature type="domain" description="Dinitrogenase iron-molybdenum cofactor biosynthesis" evidence="1">
    <location>
        <begin position="15"/>
        <end position="103"/>
    </location>
</feature>
<dbReference type="EMBL" id="AAEW02000021">
    <property type="protein sequence ID" value="EAT14587.1"/>
    <property type="molecule type" value="Genomic_DNA"/>
</dbReference>
<protein>
    <submittedName>
        <fullName evidence="2">Dinitrogenase iron-molybdenum cofactor biosynthesis</fullName>
    </submittedName>
</protein>
<dbReference type="RefSeq" id="WP_006002445.1">
    <property type="nucleotide sequence ID" value="NZ_AAEW02000021.1"/>
</dbReference>
<dbReference type="Gene3D" id="3.30.420.130">
    <property type="entry name" value="Dinitrogenase iron-molybdenum cofactor biosynthesis domain"/>
    <property type="match status" value="1"/>
</dbReference>
<keyword evidence="3" id="KW-1185">Reference proteome</keyword>
<evidence type="ECO:0000313" key="2">
    <source>
        <dbReference type="EMBL" id="EAT14587.1"/>
    </source>
</evidence>
<name>Q1JWI1_DESA6</name>
<dbReference type="SUPFAM" id="SSF53146">
    <property type="entry name" value="Nitrogenase accessory factor-like"/>
    <property type="match status" value="1"/>
</dbReference>
<gene>
    <name evidence="2" type="ORF">Dace_0416</name>
</gene>
<comment type="caution">
    <text evidence="2">The sequence shown here is derived from an EMBL/GenBank/DDBJ whole genome shotgun (WGS) entry which is preliminary data.</text>
</comment>
<evidence type="ECO:0000259" key="1">
    <source>
        <dbReference type="Pfam" id="PF02579"/>
    </source>
</evidence>
<dbReference type="Pfam" id="PF02579">
    <property type="entry name" value="Nitro_FeMo-Co"/>
    <property type="match status" value="1"/>
</dbReference>
<accession>Q1JWI1</accession>
<dbReference type="AlphaFoldDB" id="Q1JWI1"/>
<dbReference type="OrthoDB" id="9807451at2"/>
<evidence type="ECO:0000313" key="3">
    <source>
        <dbReference type="Proteomes" id="UP000005695"/>
    </source>
</evidence>
<proteinExistence type="predicted"/>
<reference evidence="2" key="1">
    <citation type="submission" date="2006-05" db="EMBL/GenBank/DDBJ databases">
        <title>Annotation of the draft genome assembly of Desulfuromonas acetoxidans DSM 684.</title>
        <authorList>
            <consortium name="US DOE Joint Genome Institute (JGI-ORNL)"/>
            <person name="Larimer F."/>
            <person name="Land M."/>
            <person name="Hauser L."/>
        </authorList>
    </citation>
    <scope>NUCLEOTIDE SEQUENCE [LARGE SCALE GENOMIC DNA]</scope>
    <source>
        <strain evidence="2">DSM 684</strain>
    </source>
</reference>
<dbReference type="PANTHER" id="PTHR42983:SF1">
    <property type="entry name" value="IRON-MOLYBDENUM PROTEIN"/>
    <property type="match status" value="1"/>
</dbReference>
<dbReference type="CDD" id="cd00851">
    <property type="entry name" value="MTH1175"/>
    <property type="match status" value="1"/>
</dbReference>
<reference evidence="2" key="2">
    <citation type="submission" date="2006-05" db="EMBL/GenBank/DDBJ databases">
        <title>Sequencing of the draft genome and assembly of Desulfuromonas acetoxidans DSM 684.</title>
        <authorList>
            <consortium name="US DOE Joint Genome Institute (JGI-PGF)"/>
            <person name="Copeland A."/>
            <person name="Lucas S."/>
            <person name="Lapidus A."/>
            <person name="Barry K."/>
            <person name="Detter J.C."/>
            <person name="Glavina del Rio T."/>
            <person name="Hammon N."/>
            <person name="Israni S."/>
            <person name="Dalin E."/>
            <person name="Tice H."/>
            <person name="Bruce D."/>
            <person name="Pitluck S."/>
            <person name="Richardson P."/>
        </authorList>
    </citation>
    <scope>NUCLEOTIDE SEQUENCE [LARGE SCALE GENOMIC DNA]</scope>
    <source>
        <strain evidence="2">DSM 684</strain>
    </source>
</reference>
<dbReference type="PANTHER" id="PTHR42983">
    <property type="entry name" value="DINITROGENASE IRON-MOLYBDENUM COFACTOR PROTEIN-RELATED"/>
    <property type="match status" value="1"/>
</dbReference>
<dbReference type="Proteomes" id="UP000005695">
    <property type="component" value="Unassembled WGS sequence"/>
</dbReference>
<sequence length="122" mass="13176">MKIAFSTQGNDLTALVDTRFGRSERFLIVDTEQESIEVIENTQNRQSAQGAGIQSATHLIQNNVNAVVTGQCGPKAFALLNRSDITVYPTPSMTISEALDALKNGQLSPTKDATVEGHWGEV</sequence>